<organism evidence="1 2">
    <name type="scientific">Sporosarcina psychrophila</name>
    <name type="common">Bacillus psychrophilus</name>
    <dbReference type="NCBI Taxonomy" id="1476"/>
    <lineage>
        <taxon>Bacteria</taxon>
        <taxon>Bacillati</taxon>
        <taxon>Bacillota</taxon>
        <taxon>Bacilli</taxon>
        <taxon>Bacillales</taxon>
        <taxon>Caryophanaceae</taxon>
        <taxon>Sporosarcina</taxon>
    </lineage>
</organism>
<keyword evidence="2" id="KW-1185">Reference proteome</keyword>
<comment type="caution">
    <text evidence="1">The sequence shown here is derived from an EMBL/GenBank/DDBJ whole genome shotgun (WGS) entry which is preliminary data.</text>
</comment>
<accession>A0ABV2KBQ5</accession>
<evidence type="ECO:0000313" key="1">
    <source>
        <dbReference type="EMBL" id="MET3658512.1"/>
    </source>
</evidence>
<protein>
    <submittedName>
        <fullName evidence="1">Uncharacterized protein</fullName>
    </submittedName>
</protein>
<dbReference type="EMBL" id="JBEPME010000005">
    <property type="protein sequence ID" value="MET3658512.1"/>
    <property type="molecule type" value="Genomic_DNA"/>
</dbReference>
<sequence length="54" mass="6091">MEKGIKILSDLFGMTTEELTQMTPDEIGAKWRNHCKAKHDASIQRMRDIGGATE</sequence>
<proteinExistence type="predicted"/>
<dbReference type="RefSeq" id="WP_354314168.1">
    <property type="nucleotide sequence ID" value="NZ_JBEPME010000005.1"/>
</dbReference>
<gene>
    <name evidence="1" type="ORF">ABIC55_003629</name>
</gene>
<reference evidence="1 2" key="1">
    <citation type="submission" date="2024-06" db="EMBL/GenBank/DDBJ databases">
        <title>Sorghum-associated microbial communities from plants grown in Nebraska, USA.</title>
        <authorList>
            <person name="Schachtman D."/>
        </authorList>
    </citation>
    <scope>NUCLEOTIDE SEQUENCE [LARGE SCALE GENOMIC DNA]</scope>
    <source>
        <strain evidence="1 2">1288</strain>
    </source>
</reference>
<name>A0ABV2KBQ5_SPOPS</name>
<dbReference type="Proteomes" id="UP001549104">
    <property type="component" value="Unassembled WGS sequence"/>
</dbReference>
<evidence type="ECO:0000313" key="2">
    <source>
        <dbReference type="Proteomes" id="UP001549104"/>
    </source>
</evidence>